<evidence type="ECO:0000313" key="1">
    <source>
        <dbReference type="EMBL" id="KAA8650243.1"/>
    </source>
</evidence>
<organism evidence="1 2">
    <name type="scientific">Aspergillus tanneri</name>
    <dbReference type="NCBI Taxonomy" id="1220188"/>
    <lineage>
        <taxon>Eukaryota</taxon>
        <taxon>Fungi</taxon>
        <taxon>Dikarya</taxon>
        <taxon>Ascomycota</taxon>
        <taxon>Pezizomycotina</taxon>
        <taxon>Eurotiomycetes</taxon>
        <taxon>Eurotiomycetidae</taxon>
        <taxon>Eurotiales</taxon>
        <taxon>Aspergillaceae</taxon>
        <taxon>Aspergillus</taxon>
        <taxon>Aspergillus subgen. Circumdati</taxon>
    </lineage>
</organism>
<sequence length="98" mass="11392">MPSLYRALNDIEEKLDIISVIKTFDVQQIDTAVTTEPARYMERRSDNFKTSIRPSTDLSERLDLNSAVKPLDVRRLDPPSPRNQGPVLIEPLHFWHFE</sequence>
<dbReference type="RefSeq" id="XP_033429604.1">
    <property type="nucleotide sequence ID" value="XM_033567609.1"/>
</dbReference>
<accession>A0A5M9MZD0</accession>
<dbReference type="GeneID" id="54325627"/>
<name>A0A5M9MZD0_9EURO</name>
<proteinExistence type="predicted"/>
<dbReference type="AlphaFoldDB" id="A0A5M9MZD0"/>
<gene>
    <name evidence="1" type="ORF">ATNIH1004_002925</name>
</gene>
<comment type="caution">
    <text evidence="1">The sequence shown here is derived from an EMBL/GenBank/DDBJ whole genome shotgun (WGS) entry which is preliminary data.</text>
</comment>
<reference evidence="1 2" key="1">
    <citation type="submission" date="2019-08" db="EMBL/GenBank/DDBJ databases">
        <title>The genome sequence of a newly discovered highly antifungal drug resistant Aspergillus species, Aspergillus tanneri NIH 1004.</title>
        <authorList>
            <person name="Mounaud S."/>
            <person name="Singh I."/>
            <person name="Joardar V."/>
            <person name="Pakala S."/>
            <person name="Pakala S."/>
            <person name="Venepally P."/>
            <person name="Chung J.K."/>
            <person name="Losada L."/>
            <person name="Nierman W.C."/>
        </authorList>
    </citation>
    <scope>NUCLEOTIDE SEQUENCE [LARGE SCALE GENOMIC DNA]</scope>
    <source>
        <strain evidence="1 2">NIH1004</strain>
    </source>
</reference>
<dbReference type="EMBL" id="QUQM01000001">
    <property type="protein sequence ID" value="KAA8650243.1"/>
    <property type="molecule type" value="Genomic_DNA"/>
</dbReference>
<protein>
    <submittedName>
        <fullName evidence="1">Uncharacterized protein</fullName>
    </submittedName>
</protein>
<evidence type="ECO:0000313" key="2">
    <source>
        <dbReference type="Proteomes" id="UP000324241"/>
    </source>
</evidence>
<dbReference type="Proteomes" id="UP000324241">
    <property type="component" value="Unassembled WGS sequence"/>
</dbReference>